<dbReference type="InParanoid" id="Q02C30"/>
<evidence type="ECO:0000259" key="2">
    <source>
        <dbReference type="Pfam" id="PF01850"/>
    </source>
</evidence>
<dbReference type="Pfam" id="PF01850">
    <property type="entry name" value="PIN"/>
    <property type="match status" value="1"/>
</dbReference>
<evidence type="ECO:0000256" key="1">
    <source>
        <dbReference type="ARBA" id="ARBA00022842"/>
    </source>
</evidence>
<dbReference type="InterPro" id="IPR044153">
    <property type="entry name" value="PIN_Pae0151-like"/>
</dbReference>
<dbReference type="EMBL" id="CP000473">
    <property type="protein sequence ID" value="ABJ81386.1"/>
    <property type="molecule type" value="Genomic_DNA"/>
</dbReference>
<dbReference type="STRING" id="234267.Acid_0374"/>
<proteinExistence type="predicted"/>
<dbReference type="CDD" id="cd09873">
    <property type="entry name" value="PIN_Pae0151-like"/>
    <property type="match status" value="1"/>
</dbReference>
<dbReference type="HOGENOM" id="CLU_121774_4_0_0"/>
<gene>
    <name evidence="3" type="ordered locus">Acid_0374</name>
</gene>
<dbReference type="InterPro" id="IPR029060">
    <property type="entry name" value="PIN-like_dom_sf"/>
</dbReference>
<sequence>MSGPFVLDASLTLSWAFDDEAAPFAVHILRSLETVHAVAPALWPFEVASVLAVAERRGRINTGQQAEFLERLRMLPILIENRPAAWLAQQILPLARRYRLSGYDAAYLELAIREALPLATLDGDLRVAAIEAGVPLIDAQL</sequence>
<reference evidence="3" key="1">
    <citation type="submission" date="2006-10" db="EMBL/GenBank/DDBJ databases">
        <title>Complete sequence of Solibacter usitatus Ellin6076.</title>
        <authorList>
            <consortium name="US DOE Joint Genome Institute"/>
            <person name="Copeland A."/>
            <person name="Lucas S."/>
            <person name="Lapidus A."/>
            <person name="Barry K."/>
            <person name="Detter J.C."/>
            <person name="Glavina del Rio T."/>
            <person name="Hammon N."/>
            <person name="Israni S."/>
            <person name="Dalin E."/>
            <person name="Tice H."/>
            <person name="Pitluck S."/>
            <person name="Thompson L.S."/>
            <person name="Brettin T."/>
            <person name="Bruce D."/>
            <person name="Han C."/>
            <person name="Tapia R."/>
            <person name="Gilna P."/>
            <person name="Schmutz J."/>
            <person name="Larimer F."/>
            <person name="Land M."/>
            <person name="Hauser L."/>
            <person name="Kyrpides N."/>
            <person name="Mikhailova N."/>
            <person name="Janssen P.H."/>
            <person name="Kuske C.R."/>
            <person name="Richardson P."/>
        </authorList>
    </citation>
    <scope>NUCLEOTIDE SEQUENCE</scope>
    <source>
        <strain evidence="3">Ellin6076</strain>
    </source>
</reference>
<dbReference type="PANTHER" id="PTHR35901:SF1">
    <property type="entry name" value="EXONUCLEASE VAPC9"/>
    <property type="match status" value="1"/>
</dbReference>
<evidence type="ECO:0000313" key="3">
    <source>
        <dbReference type="EMBL" id="ABJ81386.1"/>
    </source>
</evidence>
<dbReference type="PANTHER" id="PTHR35901">
    <property type="entry name" value="RIBONUCLEASE VAPC3"/>
    <property type="match status" value="1"/>
</dbReference>
<dbReference type="AlphaFoldDB" id="Q02C30"/>
<dbReference type="KEGG" id="sus:Acid_0374"/>
<dbReference type="OrthoDB" id="9798446at2"/>
<feature type="domain" description="PIN" evidence="2">
    <location>
        <begin position="6"/>
        <end position="129"/>
    </location>
</feature>
<dbReference type="Gene3D" id="3.40.50.1010">
    <property type="entry name" value="5'-nuclease"/>
    <property type="match status" value="1"/>
</dbReference>
<dbReference type="InterPro" id="IPR051619">
    <property type="entry name" value="TypeII_TA_RNase_PINc/VapC"/>
</dbReference>
<keyword evidence="1" id="KW-0460">Magnesium</keyword>
<accession>Q02C30</accession>
<dbReference type="InterPro" id="IPR002716">
    <property type="entry name" value="PIN_dom"/>
</dbReference>
<dbReference type="SUPFAM" id="SSF88723">
    <property type="entry name" value="PIN domain-like"/>
    <property type="match status" value="1"/>
</dbReference>
<name>Q02C30_SOLUE</name>
<dbReference type="eggNOG" id="COG4113">
    <property type="taxonomic scope" value="Bacteria"/>
</dbReference>
<protein>
    <submittedName>
        <fullName evidence="3">PilT protein domain protein</fullName>
    </submittedName>
</protein>
<organism evidence="3">
    <name type="scientific">Solibacter usitatus (strain Ellin6076)</name>
    <dbReference type="NCBI Taxonomy" id="234267"/>
    <lineage>
        <taxon>Bacteria</taxon>
        <taxon>Pseudomonadati</taxon>
        <taxon>Acidobacteriota</taxon>
        <taxon>Terriglobia</taxon>
        <taxon>Bryobacterales</taxon>
        <taxon>Solibacteraceae</taxon>
        <taxon>Candidatus Solibacter</taxon>
    </lineage>
</organism>